<dbReference type="PROSITE" id="PS01186">
    <property type="entry name" value="EGF_2"/>
    <property type="match status" value="2"/>
</dbReference>
<dbReference type="SMART" id="SM00181">
    <property type="entry name" value="EGF"/>
    <property type="match status" value="3"/>
</dbReference>
<comment type="subcellular location">
    <subcellularLocation>
        <location evidence="1">Secreted</location>
    </subcellularLocation>
</comment>
<feature type="disulfide bond" evidence="7">
    <location>
        <begin position="156"/>
        <end position="166"/>
    </location>
</feature>
<dbReference type="InterPro" id="IPR018097">
    <property type="entry name" value="EGF_Ca-bd_CS"/>
</dbReference>
<dbReference type="CDD" id="cd00054">
    <property type="entry name" value="EGF_CA"/>
    <property type="match status" value="3"/>
</dbReference>
<evidence type="ECO:0000313" key="11">
    <source>
        <dbReference type="Proteomes" id="UP000593571"/>
    </source>
</evidence>
<comment type="caution">
    <text evidence="7">Lacks conserved residue(s) required for the propagation of feature annotation.</text>
</comment>
<evidence type="ECO:0000256" key="7">
    <source>
        <dbReference type="PROSITE-ProRule" id="PRU00076"/>
    </source>
</evidence>
<dbReference type="InterPro" id="IPR001881">
    <property type="entry name" value="EGF-like_Ca-bd_dom"/>
</dbReference>
<reference evidence="10 11" key="1">
    <citation type="journal article" date="2020" name="Nature">
        <title>Six reference-quality genomes reveal evolution of bat adaptations.</title>
        <authorList>
            <person name="Jebb D."/>
            <person name="Huang Z."/>
            <person name="Pippel M."/>
            <person name="Hughes G.M."/>
            <person name="Lavrichenko K."/>
            <person name="Devanna P."/>
            <person name="Winkler S."/>
            <person name="Jermiin L.S."/>
            <person name="Skirmuntt E.C."/>
            <person name="Katzourakis A."/>
            <person name="Burkitt-Gray L."/>
            <person name="Ray D.A."/>
            <person name="Sullivan K.A.M."/>
            <person name="Roscito J.G."/>
            <person name="Kirilenko B.M."/>
            <person name="Davalos L.M."/>
            <person name="Corthals A.P."/>
            <person name="Power M.L."/>
            <person name="Jones G."/>
            <person name="Ransome R.D."/>
            <person name="Dechmann D.K.N."/>
            <person name="Locatelli A.G."/>
            <person name="Puechmaille S.J."/>
            <person name="Fedrigo O."/>
            <person name="Jarvis E.D."/>
            <person name="Hiller M."/>
            <person name="Vernes S.C."/>
            <person name="Myers E.W."/>
            <person name="Teeling E.C."/>
        </authorList>
    </citation>
    <scope>NUCLEOTIDE SEQUENCE [LARGE SCALE GENOMIC DNA]</scope>
    <source>
        <strain evidence="10">MRouAeg1</strain>
        <tissue evidence="10">Muscle</tissue>
    </source>
</reference>
<feature type="region of interest" description="Disordered" evidence="8">
    <location>
        <begin position="1"/>
        <end position="21"/>
    </location>
</feature>
<dbReference type="GO" id="GO:0005509">
    <property type="term" value="F:calcium ion binding"/>
    <property type="evidence" value="ECO:0007669"/>
    <property type="project" value="InterPro"/>
</dbReference>
<feature type="compositionally biased region" description="Low complexity" evidence="8">
    <location>
        <begin position="1"/>
        <end position="16"/>
    </location>
</feature>
<dbReference type="PROSITE" id="PS01187">
    <property type="entry name" value="EGF_CA"/>
    <property type="match status" value="1"/>
</dbReference>
<comment type="caution">
    <text evidence="10">The sequence shown here is derived from an EMBL/GenBank/DDBJ whole genome shotgun (WGS) entry which is preliminary data.</text>
</comment>
<dbReference type="PANTHER" id="PTHR24040:SF7">
    <property type="entry name" value="FIBRILLIN 3"/>
    <property type="match status" value="1"/>
</dbReference>
<proteinExistence type="predicted"/>
<keyword evidence="5 7" id="KW-1015">Disulfide bond</keyword>
<dbReference type="PROSITE" id="PS00010">
    <property type="entry name" value="ASX_HYDROXYL"/>
    <property type="match status" value="3"/>
</dbReference>
<protein>
    <submittedName>
        <fullName evidence="10">Fibrillin 3</fullName>
    </submittedName>
</protein>
<name>A0A7J8BQF7_ROUAE</name>
<evidence type="ECO:0000256" key="4">
    <source>
        <dbReference type="ARBA" id="ARBA00022737"/>
    </source>
</evidence>
<dbReference type="FunFam" id="2.10.25.10:FF:000023">
    <property type="entry name" value="Fibrillin 2"/>
    <property type="match status" value="1"/>
</dbReference>
<dbReference type="InterPro" id="IPR051145">
    <property type="entry name" value="GAS-SHBG-PROS"/>
</dbReference>
<evidence type="ECO:0000313" key="10">
    <source>
        <dbReference type="EMBL" id="KAF6400974.1"/>
    </source>
</evidence>
<evidence type="ECO:0000256" key="6">
    <source>
        <dbReference type="ARBA" id="ARBA00023180"/>
    </source>
</evidence>
<dbReference type="FunFam" id="2.10.25.10:FF:000003">
    <property type="entry name" value="fibrillin-1 isoform X1"/>
    <property type="match status" value="1"/>
</dbReference>
<keyword evidence="4" id="KW-0677">Repeat</keyword>
<accession>A0A7J8BQF7</accession>
<keyword evidence="2" id="KW-0964">Secreted</keyword>
<evidence type="ECO:0000256" key="3">
    <source>
        <dbReference type="ARBA" id="ARBA00022536"/>
    </source>
</evidence>
<dbReference type="FunFam" id="2.10.25.10:FF:000618">
    <property type="entry name" value="Fibrillin 3"/>
    <property type="match status" value="1"/>
</dbReference>
<keyword evidence="11" id="KW-1185">Reference proteome</keyword>
<dbReference type="InterPro" id="IPR009030">
    <property type="entry name" value="Growth_fac_rcpt_cys_sf"/>
</dbReference>
<keyword evidence="3 7" id="KW-0245">EGF-like domain</keyword>
<dbReference type="Pfam" id="PF07645">
    <property type="entry name" value="EGF_CA"/>
    <property type="match status" value="3"/>
</dbReference>
<dbReference type="InterPro" id="IPR049883">
    <property type="entry name" value="NOTCH1_EGF-like"/>
</dbReference>
<feature type="domain" description="EGF-like" evidence="9">
    <location>
        <begin position="109"/>
        <end position="151"/>
    </location>
</feature>
<gene>
    <name evidence="10" type="ORF">HJG63_004990</name>
</gene>
<evidence type="ECO:0000256" key="1">
    <source>
        <dbReference type="ARBA" id="ARBA00004613"/>
    </source>
</evidence>
<evidence type="ECO:0000259" key="9">
    <source>
        <dbReference type="PROSITE" id="PS50026"/>
    </source>
</evidence>
<dbReference type="Gene3D" id="2.10.25.10">
    <property type="entry name" value="Laminin"/>
    <property type="match status" value="3"/>
</dbReference>
<dbReference type="EMBL" id="JACASE010000016">
    <property type="protein sequence ID" value="KAF6400974.1"/>
    <property type="molecule type" value="Genomic_DNA"/>
</dbReference>
<evidence type="ECO:0000256" key="2">
    <source>
        <dbReference type="ARBA" id="ARBA00022525"/>
    </source>
</evidence>
<dbReference type="AlphaFoldDB" id="A0A7J8BQF7"/>
<dbReference type="Proteomes" id="UP000593571">
    <property type="component" value="Unassembled WGS sequence"/>
</dbReference>
<dbReference type="InterPro" id="IPR000742">
    <property type="entry name" value="EGF"/>
</dbReference>
<feature type="domain" description="EGF-like" evidence="9">
    <location>
        <begin position="70"/>
        <end position="106"/>
    </location>
</feature>
<dbReference type="PANTHER" id="PTHR24040">
    <property type="entry name" value="LAMININ G-LIKE DOMAIN-CONTAINING PROTEIN"/>
    <property type="match status" value="1"/>
</dbReference>
<dbReference type="GO" id="GO:0005576">
    <property type="term" value="C:extracellular region"/>
    <property type="evidence" value="ECO:0007669"/>
    <property type="project" value="UniProtKB-SubCell"/>
</dbReference>
<dbReference type="InterPro" id="IPR000152">
    <property type="entry name" value="EGF-type_Asp/Asn_hydroxyl_site"/>
</dbReference>
<evidence type="ECO:0000256" key="5">
    <source>
        <dbReference type="ARBA" id="ARBA00023157"/>
    </source>
</evidence>
<feature type="domain" description="EGF-like" evidence="9">
    <location>
        <begin position="152"/>
        <end position="191"/>
    </location>
</feature>
<dbReference type="SUPFAM" id="SSF57184">
    <property type="entry name" value="Growth factor receptor domain"/>
    <property type="match status" value="1"/>
</dbReference>
<organism evidence="10 11">
    <name type="scientific">Rousettus aegyptiacus</name>
    <name type="common">Egyptian fruit bat</name>
    <name type="synonym">Pteropus aegyptiacus</name>
    <dbReference type="NCBI Taxonomy" id="9407"/>
    <lineage>
        <taxon>Eukaryota</taxon>
        <taxon>Metazoa</taxon>
        <taxon>Chordata</taxon>
        <taxon>Craniata</taxon>
        <taxon>Vertebrata</taxon>
        <taxon>Euteleostomi</taxon>
        <taxon>Mammalia</taxon>
        <taxon>Eutheria</taxon>
        <taxon>Laurasiatheria</taxon>
        <taxon>Chiroptera</taxon>
        <taxon>Yinpterochiroptera</taxon>
        <taxon>Pteropodoidea</taxon>
        <taxon>Pteropodidae</taxon>
        <taxon>Rousettinae</taxon>
        <taxon>Rousettus</taxon>
    </lineage>
</organism>
<dbReference type="SMART" id="SM00179">
    <property type="entry name" value="EGF_CA"/>
    <property type="match status" value="3"/>
</dbReference>
<evidence type="ECO:0000256" key="8">
    <source>
        <dbReference type="SAM" id="MobiDB-lite"/>
    </source>
</evidence>
<dbReference type="PROSITE" id="PS50026">
    <property type="entry name" value="EGF_3"/>
    <property type="match status" value="3"/>
</dbReference>
<sequence>MWTSASRAPRRAPSSAKTQKAASCVPAPAATCWRRTAGPAEGTISRIVPLGSSRSQLGPGLSPGTICATDLDECTSRQHNCQFFCVNTIGAFTCRCPPGFTQHHQACFDNDECLSQPGLCGTRGHCRNNPGSFSCECYQGFAPDSSGRGCEDVDECDGPHRCQHGCQNELGGYRCSCPQGFTPHSLWSQCVGTASPASASALDPRTAQMRSCLHLKPVTNARSTASPLVTVHGAASTATAR</sequence>
<keyword evidence="6" id="KW-0325">Glycoprotein</keyword>